<dbReference type="SUPFAM" id="SSF46785">
    <property type="entry name" value="Winged helix' DNA-binding domain"/>
    <property type="match status" value="1"/>
</dbReference>
<evidence type="ECO:0000313" key="2">
    <source>
        <dbReference type="EMBL" id="MCK7615742.1"/>
    </source>
</evidence>
<keyword evidence="3" id="KW-1185">Reference proteome</keyword>
<name>A0ABT0H226_9HYPH</name>
<dbReference type="InterPro" id="IPR036388">
    <property type="entry name" value="WH-like_DNA-bd_sf"/>
</dbReference>
<accession>A0ABT0H226</accession>
<dbReference type="Pfam" id="PF02661">
    <property type="entry name" value="Fic"/>
    <property type="match status" value="1"/>
</dbReference>
<dbReference type="PANTHER" id="PTHR13504:SF38">
    <property type="entry name" value="FIDO DOMAIN-CONTAINING PROTEIN"/>
    <property type="match status" value="1"/>
</dbReference>
<gene>
    <name evidence="2" type="ORF">M0H32_26600</name>
</gene>
<dbReference type="EMBL" id="JALNMJ010000030">
    <property type="protein sequence ID" value="MCK7615742.1"/>
    <property type="molecule type" value="Genomic_DNA"/>
</dbReference>
<protein>
    <submittedName>
        <fullName evidence="2">Fic family protein</fullName>
    </submittedName>
</protein>
<proteinExistence type="predicted"/>
<sequence>MANKLPEDALKELQNIVAEHPDGISAPDIAKSLSEAIPRRTLQYRLKQLVEVGLLRMTGSGRWAQYHLATSGQPAGGEPAQQEDDYGRLIRLSEEGQAVRAYITQPTGARKPVGYNVDFLDQYEPNSTFYLEEEERERLQEIGKPKTAPQPAGTYAKLILNRLLIDLAWNSSRLEGNTYSLLDTRRLIEFGEEATGRNHIEAQMILNHKDAIEFLVGTADEIDFNRYTLLNLHAMLSNNLLPDPSASGRLRFVPVGIDQSVFHPLEVPQLIEASFNQMLQKAAAIEDPFEQAFFVMVQLPYLQPFDDVNKRVSRLAANIPLIRSNLAPLSFTDVSQRAYTDAILGVYELNDVSLLRDVFFWAYERSAARYAAVRQSLGEPDPFRLKYRAELREIVAMLIRAKVGRKQVGTEVSAWASSRIEAEDRARFTEIVEDELIGMHEGNFARYQVRPSEFKAWQDVWGTK</sequence>
<dbReference type="Gene3D" id="1.10.3290.10">
    <property type="entry name" value="Fido-like domain"/>
    <property type="match status" value="1"/>
</dbReference>
<dbReference type="Gene3D" id="1.10.10.10">
    <property type="entry name" value="Winged helix-like DNA-binding domain superfamily/Winged helix DNA-binding domain"/>
    <property type="match status" value="1"/>
</dbReference>
<reference evidence="2" key="1">
    <citation type="submission" date="2022-04" db="EMBL/GenBank/DDBJ databases">
        <title>Roseibium sp. CAU 1639 isolated from mud.</title>
        <authorList>
            <person name="Kim W."/>
        </authorList>
    </citation>
    <scope>NUCLEOTIDE SEQUENCE</scope>
    <source>
        <strain evidence="2">CAU 1639</strain>
    </source>
</reference>
<evidence type="ECO:0000313" key="3">
    <source>
        <dbReference type="Proteomes" id="UP001431221"/>
    </source>
</evidence>
<dbReference type="SUPFAM" id="SSF140931">
    <property type="entry name" value="Fic-like"/>
    <property type="match status" value="1"/>
</dbReference>
<dbReference type="InterPro" id="IPR040198">
    <property type="entry name" value="Fido_containing"/>
</dbReference>
<dbReference type="InterPro" id="IPR036390">
    <property type="entry name" value="WH_DNA-bd_sf"/>
</dbReference>
<evidence type="ECO:0000259" key="1">
    <source>
        <dbReference type="PROSITE" id="PS51459"/>
    </source>
</evidence>
<organism evidence="2 3">
    <name type="scientific">Roseibium sediminicola</name>
    <dbReference type="NCBI Taxonomy" id="2933272"/>
    <lineage>
        <taxon>Bacteria</taxon>
        <taxon>Pseudomonadati</taxon>
        <taxon>Pseudomonadota</taxon>
        <taxon>Alphaproteobacteria</taxon>
        <taxon>Hyphomicrobiales</taxon>
        <taxon>Stappiaceae</taxon>
        <taxon>Roseibium</taxon>
    </lineage>
</organism>
<dbReference type="InterPro" id="IPR003812">
    <property type="entry name" value="Fido"/>
</dbReference>
<feature type="domain" description="Fido" evidence="1">
    <location>
        <begin position="224"/>
        <end position="364"/>
    </location>
</feature>
<dbReference type="PROSITE" id="PS51459">
    <property type="entry name" value="FIDO"/>
    <property type="match status" value="1"/>
</dbReference>
<dbReference type="InterPro" id="IPR036597">
    <property type="entry name" value="Fido-like_dom_sf"/>
</dbReference>
<comment type="caution">
    <text evidence="2">The sequence shown here is derived from an EMBL/GenBank/DDBJ whole genome shotgun (WGS) entry which is preliminary data.</text>
</comment>
<dbReference type="PANTHER" id="PTHR13504">
    <property type="entry name" value="FIDO DOMAIN-CONTAINING PROTEIN DDB_G0283145"/>
    <property type="match status" value="1"/>
</dbReference>
<dbReference type="Proteomes" id="UP001431221">
    <property type="component" value="Unassembled WGS sequence"/>
</dbReference>
<dbReference type="RefSeq" id="WP_248159532.1">
    <property type="nucleotide sequence ID" value="NZ_JALNMJ010000030.1"/>
</dbReference>